<feature type="signal peptide" evidence="1">
    <location>
        <begin position="1"/>
        <end position="20"/>
    </location>
</feature>
<feature type="chain" id="PRO_5043383055" evidence="1">
    <location>
        <begin position="21"/>
        <end position="126"/>
    </location>
</feature>
<proteinExistence type="predicted"/>
<sequence length="126" mass="14044">MFFELKLMATLSALLRTGVSNVPEDSDERFLFFAEGGRVDAEIDRAHATVKSGGKISFELKLMGTLSALLRPWVSNVPEDSDERFILRLSGGNMSYELKLMTTLSALLRTGVSNVPEDSDERFILR</sequence>
<dbReference type="Proteomes" id="UP001054945">
    <property type="component" value="Unassembled WGS sequence"/>
</dbReference>
<evidence type="ECO:0000313" key="2">
    <source>
        <dbReference type="EMBL" id="GIY26639.1"/>
    </source>
</evidence>
<organism evidence="2 3">
    <name type="scientific">Caerostris extrusa</name>
    <name type="common">Bark spider</name>
    <name type="synonym">Caerostris bankana</name>
    <dbReference type="NCBI Taxonomy" id="172846"/>
    <lineage>
        <taxon>Eukaryota</taxon>
        <taxon>Metazoa</taxon>
        <taxon>Ecdysozoa</taxon>
        <taxon>Arthropoda</taxon>
        <taxon>Chelicerata</taxon>
        <taxon>Arachnida</taxon>
        <taxon>Araneae</taxon>
        <taxon>Araneomorphae</taxon>
        <taxon>Entelegynae</taxon>
        <taxon>Araneoidea</taxon>
        <taxon>Araneidae</taxon>
        <taxon>Caerostris</taxon>
    </lineage>
</organism>
<comment type="caution">
    <text evidence="2">The sequence shown here is derived from an EMBL/GenBank/DDBJ whole genome shotgun (WGS) entry which is preliminary data.</text>
</comment>
<keyword evidence="3" id="KW-1185">Reference proteome</keyword>
<accession>A0AAV4RZU6</accession>
<reference evidence="2 3" key="1">
    <citation type="submission" date="2021-06" db="EMBL/GenBank/DDBJ databases">
        <title>Caerostris extrusa draft genome.</title>
        <authorList>
            <person name="Kono N."/>
            <person name="Arakawa K."/>
        </authorList>
    </citation>
    <scope>NUCLEOTIDE SEQUENCE [LARGE SCALE GENOMIC DNA]</scope>
</reference>
<dbReference type="EMBL" id="BPLR01008712">
    <property type="protein sequence ID" value="GIY26639.1"/>
    <property type="molecule type" value="Genomic_DNA"/>
</dbReference>
<name>A0AAV4RZU6_CAEEX</name>
<gene>
    <name evidence="2" type="ORF">CEXT_563971</name>
</gene>
<keyword evidence="1" id="KW-0732">Signal</keyword>
<evidence type="ECO:0000256" key="1">
    <source>
        <dbReference type="SAM" id="SignalP"/>
    </source>
</evidence>
<protein>
    <submittedName>
        <fullName evidence="2">Uncharacterized protein</fullName>
    </submittedName>
</protein>
<dbReference type="AlphaFoldDB" id="A0AAV4RZU6"/>
<evidence type="ECO:0000313" key="3">
    <source>
        <dbReference type="Proteomes" id="UP001054945"/>
    </source>
</evidence>